<reference evidence="2" key="1">
    <citation type="journal article" date="2022" name="Nat. Commun.">
        <title>Chromosome evolution and the genetic basis of agronomically important traits in greater yam.</title>
        <authorList>
            <person name="Bredeson J.V."/>
            <person name="Lyons J.B."/>
            <person name="Oniyinde I.O."/>
            <person name="Okereke N.R."/>
            <person name="Kolade O."/>
            <person name="Nnabue I."/>
            <person name="Nwadili C.O."/>
            <person name="Hribova E."/>
            <person name="Parker M."/>
            <person name="Nwogha J."/>
            <person name="Shu S."/>
            <person name="Carlson J."/>
            <person name="Kariba R."/>
            <person name="Muthemba S."/>
            <person name="Knop K."/>
            <person name="Barton G.J."/>
            <person name="Sherwood A.V."/>
            <person name="Lopez-Montes A."/>
            <person name="Asiedu R."/>
            <person name="Jamnadass R."/>
            <person name="Muchugi A."/>
            <person name="Goodstein D."/>
            <person name="Egesi C.N."/>
            <person name="Featherston J."/>
            <person name="Asfaw A."/>
            <person name="Simpson G.G."/>
            <person name="Dolezel J."/>
            <person name="Hendre P.S."/>
            <person name="Van Deynze A."/>
            <person name="Kumar P.L."/>
            <person name="Obidiegwu J.E."/>
            <person name="Bhattacharjee R."/>
            <person name="Rokhsar D.S."/>
        </authorList>
    </citation>
    <scope>NUCLEOTIDE SEQUENCE [LARGE SCALE GENOMIC DNA]</scope>
    <source>
        <strain evidence="2">cv. TDa95/00328</strain>
    </source>
</reference>
<protein>
    <submittedName>
        <fullName evidence="1">Aluminum-activated malate transporter protein</fullName>
    </submittedName>
</protein>
<name>A0ACB7VC26_DIOAL</name>
<proteinExistence type="predicted"/>
<organism evidence="1 2">
    <name type="scientific">Dioscorea alata</name>
    <name type="common">Purple yam</name>
    <dbReference type="NCBI Taxonomy" id="55571"/>
    <lineage>
        <taxon>Eukaryota</taxon>
        <taxon>Viridiplantae</taxon>
        <taxon>Streptophyta</taxon>
        <taxon>Embryophyta</taxon>
        <taxon>Tracheophyta</taxon>
        <taxon>Spermatophyta</taxon>
        <taxon>Magnoliopsida</taxon>
        <taxon>Liliopsida</taxon>
        <taxon>Dioscoreales</taxon>
        <taxon>Dioscoreaceae</taxon>
        <taxon>Dioscorea</taxon>
    </lineage>
</organism>
<dbReference type="EMBL" id="CM037020">
    <property type="protein sequence ID" value="KAH7671314.1"/>
    <property type="molecule type" value="Genomic_DNA"/>
</dbReference>
<sequence>MISMELEAQQSTSCEKIGFSPWWMFTFFITILKKFHAKVARLFTKLKKIAEEDPRRVYHSFKVGLALTLVSIFYYVTPLFNGFGSSCMWAVLTVVVVMEFTVGATLGKGLNRTLATVLAGSLALGAHHLAELCGEKMEPILLGILVFILASAATFSRFIPRVKKRYDYGVTIFILTFSLVAVSSYRVDEVIPLAHQRASTIAVGVATCLCTTFFVFPVWAGEDLHKLTATNLEKLACFLQGLGDDYFQDKAKKENKVGEKKDYFQSYKSVLNSKPTEESLANFAKWEPGHNGFGFRHPWNQYLKIGASTRRCAYSTEALSAFLTACDSKPKPDPNDEVGTKIRSACAEMSSESAKALSDLASSIRTMSAPTLARQHMAAASAAAEKLKTVLLYSGSVAEIVHVATIGAILVEIVNCEHEIVGTVEELSRLAGFRRAEAVNEAPVKPGNEEQCPSVVITMSGIRIV</sequence>
<keyword evidence="2" id="KW-1185">Reference proteome</keyword>
<gene>
    <name evidence="1" type="ORF">IHE45_10G084900</name>
</gene>
<comment type="caution">
    <text evidence="1">The sequence shown here is derived from an EMBL/GenBank/DDBJ whole genome shotgun (WGS) entry which is preliminary data.</text>
</comment>
<accession>A0ACB7VC26</accession>
<evidence type="ECO:0000313" key="1">
    <source>
        <dbReference type="EMBL" id="KAH7671314.1"/>
    </source>
</evidence>
<evidence type="ECO:0000313" key="2">
    <source>
        <dbReference type="Proteomes" id="UP000827976"/>
    </source>
</evidence>
<dbReference type="Proteomes" id="UP000827976">
    <property type="component" value="Chromosome 10"/>
</dbReference>